<reference evidence="3" key="1">
    <citation type="submission" date="2020-06" db="EMBL/GenBank/DDBJ databases">
        <title>Unique genomic features of the anaerobic methanotrophic archaea.</title>
        <authorList>
            <person name="Chadwick G.L."/>
            <person name="Skennerton C.T."/>
            <person name="Laso-Perez R."/>
            <person name="Leu A.O."/>
            <person name="Speth D.R."/>
            <person name="Yu H."/>
            <person name="Morgan-Lang C."/>
            <person name="Hatzenpichler R."/>
            <person name="Goudeau D."/>
            <person name="Malmstrom R."/>
            <person name="Brazelton W.J."/>
            <person name="Woyke T."/>
            <person name="Hallam S.J."/>
            <person name="Tyson G.W."/>
            <person name="Wegener G."/>
            <person name="Boetius A."/>
            <person name="Orphan V."/>
        </authorList>
    </citation>
    <scope>NUCLEOTIDE SEQUENCE</scope>
</reference>
<gene>
    <name evidence="3" type="ORF">CMPLHDHG_00003</name>
</gene>
<sequence length="198" mass="22376">MAIRDDKMGQSWLLPPDISELISVDHICYLIIAIVNGIDVSEIEEKYRFKPGNSAYPRRMLLRLLVQAAIDGVWSSRKIDKLAYENVVYMYIAGNEKPDFRTLCKFRSENKELIKAAFEKTVTFAKALGILTLGHLSTDGTKMKANASNNYTLSKAEIEAIREIIEHGIAIDKEEDKLYGDKRGDELPPETQYAAEDS</sequence>
<dbReference type="InterPro" id="IPR008490">
    <property type="entry name" value="Transposase_InsH_N"/>
</dbReference>
<organism evidence="3">
    <name type="scientific">Candidatus Methanophagaceae archaeon ANME-1 ERB6</name>
    <dbReference type="NCBI Taxonomy" id="2759912"/>
    <lineage>
        <taxon>Archaea</taxon>
        <taxon>Methanobacteriati</taxon>
        <taxon>Methanobacteriota</taxon>
        <taxon>Stenosarchaea group</taxon>
        <taxon>Methanomicrobia</taxon>
        <taxon>Candidatus Methanophagales</taxon>
        <taxon>Candidatus Methanophagaceae</taxon>
    </lineage>
</organism>
<accession>A0A7G9YS54</accession>
<feature type="domain" description="Transposase InsH N-terminal" evidence="2">
    <location>
        <begin position="18"/>
        <end position="108"/>
    </location>
</feature>
<protein>
    <recommendedName>
        <fullName evidence="2">Transposase InsH N-terminal domain-containing protein</fullName>
    </recommendedName>
</protein>
<dbReference type="EMBL" id="MT631453">
    <property type="protein sequence ID" value="QNO50838.1"/>
    <property type="molecule type" value="Genomic_DNA"/>
</dbReference>
<dbReference type="AlphaFoldDB" id="A0A7G9YS54"/>
<feature type="region of interest" description="Disordered" evidence="1">
    <location>
        <begin position="179"/>
        <end position="198"/>
    </location>
</feature>
<dbReference type="PANTHER" id="PTHR33408:SF2">
    <property type="entry name" value="TRANSPOSASE DDE DOMAIN-CONTAINING PROTEIN"/>
    <property type="match status" value="1"/>
</dbReference>
<dbReference type="PANTHER" id="PTHR33408">
    <property type="entry name" value="TRANSPOSASE"/>
    <property type="match status" value="1"/>
</dbReference>
<proteinExistence type="predicted"/>
<name>A0A7G9YS54_9EURY</name>
<dbReference type="Pfam" id="PF05598">
    <property type="entry name" value="DUF772"/>
    <property type="match status" value="1"/>
</dbReference>
<evidence type="ECO:0000256" key="1">
    <source>
        <dbReference type="SAM" id="MobiDB-lite"/>
    </source>
</evidence>
<evidence type="ECO:0000313" key="3">
    <source>
        <dbReference type="EMBL" id="QNO50838.1"/>
    </source>
</evidence>
<evidence type="ECO:0000259" key="2">
    <source>
        <dbReference type="Pfam" id="PF05598"/>
    </source>
</evidence>